<dbReference type="Gene3D" id="3.90.1720.10">
    <property type="entry name" value="endopeptidase domain like (from Nostoc punctiforme)"/>
    <property type="match status" value="1"/>
</dbReference>
<sequence>MKAILTFLTSSIIFGVFCMPNTGNAITRDEVIATAEAYASHSWYCSASNSSTCTSNSCTVSSPLSIGLQTGVAYKWGGFDSISGFDSNLSLGFTAGDVSTSCVADCATGVDCSGYVSRCWGVSTKYGTSTLPNISTPIPQSDMQKGDIFNYPNNHVVILDYFYSDGRPVIYEATPNKVIHRVVDWSYLNGYTPRKYNNIDEIAVTTTSPTDKYGFSYYTSSVTLQWETTGGSTNHRYVISTDKDFINGLQVGDDIDTLCNNQPANTCYNNTNETTLSTISTTISNPSMNNSLLAPGKQYWWRVRSNNSNTSTTVISASPASSFFIRPQIYLLTPDVGDSFQQGETIPLSWSSTSGVDQFKYIFSTDLQRIVDLQHDDNWSEACDGVPDSDCYVSTAISGETNDDFDSNLLSSGKTYYWNVLGYNSTNNVRARGVSIRSVVITAPSSKVLTGLTISGPTSVNENSSATYSAVATFSDSTTSTVTSSSTWSENSSYATISGGVLNTSAVSSNRSATITASYTYNGVTKTDTHAVTILNVSSITLGEAIDNTGLTWTTGGDASWVGQNVTSSDGIDSAESGDLTDNQTSYVQTTVSGAGTISFYWQVSSEDGYDYLRFYIDNVEQAEPISGSTSWAQKTFPIPTGSHTLKWAYTKDSSWSEGSDCGWLDRVVWTPTPVTTLTGITINGPTAVNESSSATYSAVATFSDGTTATVTSSSTWSENSFYASISGGLLTTSAVSSNQPVTITASYTYNGVTKTDTHAVTILN</sequence>
<evidence type="ECO:0000313" key="1">
    <source>
        <dbReference type="EMBL" id="RWX50632.1"/>
    </source>
</evidence>
<dbReference type="EMBL" id="MTKR01000046">
    <property type="protein sequence ID" value="RWX50632.1"/>
    <property type="molecule type" value="Genomic_DNA"/>
</dbReference>
<name>A0A444JC42_9BACT</name>
<protein>
    <submittedName>
        <fullName evidence="1">Uncharacterized protein</fullName>
    </submittedName>
</protein>
<feature type="non-terminal residue" evidence="1">
    <location>
        <position position="765"/>
    </location>
</feature>
<gene>
    <name evidence="1" type="ORF">VU00_10462</name>
</gene>
<dbReference type="Gene3D" id="2.60.40.1080">
    <property type="match status" value="2"/>
</dbReference>
<proteinExistence type="predicted"/>
<dbReference type="AlphaFoldDB" id="A0A444JC42"/>
<organism evidence="1 2">
    <name type="scientific">Candidatus Electrothrix marina</name>
    <dbReference type="NCBI Taxonomy" id="1859130"/>
    <lineage>
        <taxon>Bacteria</taxon>
        <taxon>Pseudomonadati</taxon>
        <taxon>Thermodesulfobacteriota</taxon>
        <taxon>Desulfobulbia</taxon>
        <taxon>Desulfobulbales</taxon>
        <taxon>Desulfobulbaceae</taxon>
        <taxon>Candidatus Electrothrix</taxon>
    </lineage>
</organism>
<reference evidence="1 2" key="1">
    <citation type="submission" date="2017-01" db="EMBL/GenBank/DDBJ databases">
        <title>The cable genome- insights into the physiology and evolution of filamentous bacteria capable of sulfide oxidation via long distance electron transfer.</title>
        <authorList>
            <person name="Schreiber L."/>
            <person name="Bjerg J.T."/>
            <person name="Boggild A."/>
            <person name="Van De Vossenberg J."/>
            <person name="Meysman F."/>
            <person name="Nielsen L.P."/>
            <person name="Schramm A."/>
            <person name="Kjeldsen K.U."/>
        </authorList>
    </citation>
    <scope>NUCLEOTIDE SEQUENCE [LARGE SCALE GENOMIC DNA]</scope>
    <source>
        <strain evidence="1">A3</strain>
    </source>
</reference>
<dbReference type="SUPFAM" id="SSF54001">
    <property type="entry name" value="Cysteine proteinases"/>
    <property type="match status" value="1"/>
</dbReference>
<accession>A0A444JC42</accession>
<comment type="caution">
    <text evidence="1">The sequence shown here is derived from an EMBL/GenBank/DDBJ whole genome shotgun (WGS) entry which is preliminary data.</text>
</comment>
<dbReference type="InterPro" id="IPR038765">
    <property type="entry name" value="Papain-like_cys_pep_sf"/>
</dbReference>
<dbReference type="Proteomes" id="UP000287615">
    <property type="component" value="Unassembled WGS sequence"/>
</dbReference>
<evidence type="ECO:0000313" key="2">
    <source>
        <dbReference type="Proteomes" id="UP000287615"/>
    </source>
</evidence>